<organism evidence="2">
    <name type="scientific">marine sediment metagenome</name>
    <dbReference type="NCBI Taxonomy" id="412755"/>
    <lineage>
        <taxon>unclassified sequences</taxon>
        <taxon>metagenomes</taxon>
        <taxon>ecological metagenomes</taxon>
    </lineage>
</organism>
<feature type="transmembrane region" description="Helical" evidence="1">
    <location>
        <begin position="116"/>
        <end position="134"/>
    </location>
</feature>
<comment type="caution">
    <text evidence="2">The sequence shown here is derived from an EMBL/GenBank/DDBJ whole genome shotgun (WGS) entry which is preliminary data.</text>
</comment>
<proteinExistence type="predicted"/>
<evidence type="ECO:0000313" key="2">
    <source>
        <dbReference type="EMBL" id="GAI46349.1"/>
    </source>
</evidence>
<evidence type="ECO:0000256" key="1">
    <source>
        <dbReference type="SAM" id="Phobius"/>
    </source>
</evidence>
<keyword evidence="1" id="KW-0472">Membrane</keyword>
<accession>X1QSV4</accession>
<feature type="transmembrane region" description="Helical" evidence="1">
    <location>
        <begin position="75"/>
        <end position="95"/>
    </location>
</feature>
<keyword evidence="1" id="KW-0812">Transmembrane</keyword>
<evidence type="ECO:0008006" key="3">
    <source>
        <dbReference type="Google" id="ProtNLM"/>
    </source>
</evidence>
<dbReference type="EMBL" id="BARV01025759">
    <property type="protein sequence ID" value="GAI46349.1"/>
    <property type="molecule type" value="Genomic_DNA"/>
</dbReference>
<feature type="non-terminal residue" evidence="2">
    <location>
        <position position="1"/>
    </location>
</feature>
<protein>
    <recommendedName>
        <fullName evidence="3">O-antigen ligase domain-containing protein</fullName>
    </recommendedName>
</protein>
<sequence>VLFCLARIKTIGRTIKEVGIDIQVKAEDPGRETSLGNRIIAWSIGARKLWETGGIGTGIGGFNQYLPFKHIDGTYPAVIFELGFIGFAVFIWILASSYRHFVNSIRSCRNEYFRRMLMIYLGGYVAILISWVVTFSYIHIYLWMYLAIGFAIARMSETMLEDVGQKLPFGGEGESIVVI</sequence>
<gene>
    <name evidence="2" type="ORF">S06H3_41739</name>
</gene>
<name>X1QSV4_9ZZZZ</name>
<reference evidence="2" key="1">
    <citation type="journal article" date="2014" name="Front. Microbiol.">
        <title>High frequency of phylogenetically diverse reductive dehalogenase-homologous genes in deep subseafloor sedimentary metagenomes.</title>
        <authorList>
            <person name="Kawai M."/>
            <person name="Futagami T."/>
            <person name="Toyoda A."/>
            <person name="Takaki Y."/>
            <person name="Nishi S."/>
            <person name="Hori S."/>
            <person name="Arai W."/>
            <person name="Tsubouchi T."/>
            <person name="Morono Y."/>
            <person name="Uchiyama I."/>
            <person name="Ito T."/>
            <person name="Fujiyama A."/>
            <person name="Inagaki F."/>
            <person name="Takami H."/>
        </authorList>
    </citation>
    <scope>NUCLEOTIDE SEQUENCE</scope>
    <source>
        <strain evidence="2">Expedition CK06-06</strain>
    </source>
</reference>
<dbReference type="AlphaFoldDB" id="X1QSV4"/>
<keyword evidence="1" id="KW-1133">Transmembrane helix</keyword>